<feature type="signal peptide" evidence="1">
    <location>
        <begin position="1"/>
        <end position="24"/>
    </location>
</feature>
<evidence type="ECO:0000313" key="3">
    <source>
        <dbReference type="Proteomes" id="UP001432075"/>
    </source>
</evidence>
<organism evidence="2 3">
    <name type="scientific">Streptomyces goshikiensis</name>
    <dbReference type="NCBI Taxonomy" id="1942"/>
    <lineage>
        <taxon>Bacteria</taxon>
        <taxon>Bacillati</taxon>
        <taxon>Actinomycetota</taxon>
        <taxon>Actinomycetes</taxon>
        <taxon>Kitasatosporales</taxon>
        <taxon>Streptomycetaceae</taxon>
        <taxon>Streptomyces</taxon>
    </lineage>
</organism>
<feature type="chain" id="PRO_5047314367" evidence="1">
    <location>
        <begin position="25"/>
        <end position="91"/>
    </location>
</feature>
<keyword evidence="3" id="KW-1185">Reference proteome</keyword>
<keyword evidence="1" id="KW-0732">Signal</keyword>
<dbReference type="Proteomes" id="UP001432075">
    <property type="component" value="Chromosome"/>
</dbReference>
<name>A0ABZ1RF62_9ACTN</name>
<protein>
    <submittedName>
        <fullName evidence="2">Uncharacterized protein</fullName>
    </submittedName>
</protein>
<accession>A0ABZ1RF62</accession>
<evidence type="ECO:0000256" key="1">
    <source>
        <dbReference type="SAM" id="SignalP"/>
    </source>
</evidence>
<dbReference type="EMBL" id="CP108057">
    <property type="protein sequence ID" value="WUO44747.1"/>
    <property type="molecule type" value="Genomic_DNA"/>
</dbReference>
<sequence length="91" mass="8496">MRTSTRVAGVLTGLTLALGGAALAAPVAQADIPACTGMATQAGAGATEAVTAACHRGVNGDLQGCVNGLTGAGVPGGAANGACRAAAHEPR</sequence>
<reference evidence="2" key="1">
    <citation type="submission" date="2022-10" db="EMBL/GenBank/DDBJ databases">
        <title>The complete genomes of actinobacterial strains from the NBC collection.</title>
        <authorList>
            <person name="Joergensen T.S."/>
            <person name="Alvarez Arevalo M."/>
            <person name="Sterndorff E.B."/>
            <person name="Faurdal D."/>
            <person name="Vuksanovic O."/>
            <person name="Mourched A.-S."/>
            <person name="Charusanti P."/>
            <person name="Shaw S."/>
            <person name="Blin K."/>
            <person name="Weber T."/>
        </authorList>
    </citation>
    <scope>NUCLEOTIDE SEQUENCE</scope>
    <source>
        <strain evidence="2">NBC_00283</strain>
    </source>
</reference>
<dbReference type="RefSeq" id="WP_100580715.1">
    <property type="nucleotide sequence ID" value="NZ_CP108057.1"/>
</dbReference>
<proteinExistence type="predicted"/>
<gene>
    <name evidence="2" type="ORF">OHU17_02430</name>
</gene>
<evidence type="ECO:0000313" key="2">
    <source>
        <dbReference type="EMBL" id="WUO44747.1"/>
    </source>
</evidence>